<evidence type="ECO:0000259" key="1">
    <source>
        <dbReference type="Pfam" id="PF06094"/>
    </source>
</evidence>
<dbReference type="EMBL" id="BAABHB010000008">
    <property type="protein sequence ID" value="GAA4411563.1"/>
    <property type="molecule type" value="Genomic_DNA"/>
</dbReference>
<sequence>MSDPKESSVTDLLFVYGTLMQQARNPVAEQLHRQSTYLGQGRLPGRLYRVGWFPGAVFDPTGTDQILGEIYRMHAPAELLRILDAYEDTADSGSGAGLFVRKLLPVIGIRQTLPCWVYLYNESTETLPQIRPGDFSPYL</sequence>
<dbReference type="InterPro" id="IPR036568">
    <property type="entry name" value="GGCT-like_sf"/>
</dbReference>
<dbReference type="InterPro" id="IPR009288">
    <property type="entry name" value="AIG2-like_dom"/>
</dbReference>
<keyword evidence="3" id="KW-1185">Reference proteome</keyword>
<accession>A0ABP8KP75</accession>
<proteinExistence type="predicted"/>
<name>A0ABP8KP75_9BACT</name>
<gene>
    <name evidence="2" type="ORF">GCM10023187_37640</name>
</gene>
<comment type="caution">
    <text evidence="2">The sequence shown here is derived from an EMBL/GenBank/DDBJ whole genome shotgun (WGS) entry which is preliminary data.</text>
</comment>
<protein>
    <submittedName>
        <fullName evidence="2">Gamma-glutamylcyclotransferase</fullName>
    </submittedName>
</protein>
<dbReference type="SUPFAM" id="SSF110857">
    <property type="entry name" value="Gamma-glutamyl cyclotransferase-like"/>
    <property type="match status" value="1"/>
</dbReference>
<feature type="domain" description="Gamma-glutamylcyclotransferase AIG2-like" evidence="1">
    <location>
        <begin position="13"/>
        <end position="136"/>
    </location>
</feature>
<evidence type="ECO:0000313" key="2">
    <source>
        <dbReference type="EMBL" id="GAA4411563.1"/>
    </source>
</evidence>
<dbReference type="Proteomes" id="UP001500936">
    <property type="component" value="Unassembled WGS sequence"/>
</dbReference>
<dbReference type="InterPro" id="IPR013024">
    <property type="entry name" value="GGCT-like"/>
</dbReference>
<dbReference type="Pfam" id="PF06094">
    <property type="entry name" value="GGACT"/>
    <property type="match status" value="1"/>
</dbReference>
<dbReference type="CDD" id="cd06661">
    <property type="entry name" value="GGCT_like"/>
    <property type="match status" value="1"/>
</dbReference>
<reference evidence="3" key="1">
    <citation type="journal article" date="2019" name="Int. J. Syst. Evol. Microbiol.">
        <title>The Global Catalogue of Microorganisms (GCM) 10K type strain sequencing project: providing services to taxonomists for standard genome sequencing and annotation.</title>
        <authorList>
            <consortium name="The Broad Institute Genomics Platform"/>
            <consortium name="The Broad Institute Genome Sequencing Center for Infectious Disease"/>
            <person name="Wu L."/>
            <person name="Ma J."/>
        </authorList>
    </citation>
    <scope>NUCLEOTIDE SEQUENCE [LARGE SCALE GENOMIC DNA]</scope>
    <source>
        <strain evidence="3">JCM 17925</strain>
    </source>
</reference>
<evidence type="ECO:0000313" key="3">
    <source>
        <dbReference type="Proteomes" id="UP001500936"/>
    </source>
</evidence>
<organism evidence="2 3">
    <name type="scientific">Nibrella viscosa</name>
    <dbReference type="NCBI Taxonomy" id="1084524"/>
    <lineage>
        <taxon>Bacteria</taxon>
        <taxon>Pseudomonadati</taxon>
        <taxon>Bacteroidota</taxon>
        <taxon>Cytophagia</taxon>
        <taxon>Cytophagales</taxon>
        <taxon>Spirosomataceae</taxon>
        <taxon>Nibrella</taxon>
    </lineage>
</organism>
<dbReference type="RefSeq" id="WP_345269468.1">
    <property type="nucleotide sequence ID" value="NZ_BAABHB010000008.1"/>
</dbReference>
<dbReference type="Gene3D" id="3.10.490.10">
    <property type="entry name" value="Gamma-glutamyl cyclotransferase-like"/>
    <property type="match status" value="1"/>
</dbReference>